<dbReference type="Proteomes" id="UP000294489">
    <property type="component" value="Unassembled WGS sequence"/>
</dbReference>
<sequence length="159" mass="17821">MAWVDEVASYHEADQLKAFLDMISHAEGTDRYGVNDGYDVLVGGELFYDYRDHPNIRVQLSPTLASTAAGRYQILYRWWKPYKQQLKLPDFGPDSQDRYAIQQIREQGAYSDVVEGRIEEAIAKCANIWASLPGAGYGQREVELGSLVGHFESNGGVTA</sequence>
<dbReference type="AlphaFoldDB" id="A0A4R8F8T3"/>
<reference evidence="1 2" key="1">
    <citation type="submission" date="2019-03" db="EMBL/GenBank/DDBJ databases">
        <title>Freshwater and sediment microbial communities from various areas in North America, analyzing microbe dynamics in response to fracking.</title>
        <authorList>
            <person name="Lamendella R."/>
        </authorList>
    </citation>
    <scope>NUCLEOTIDE SEQUENCE [LARGE SCALE GENOMIC DNA]</scope>
    <source>
        <strain evidence="1 2">6_TX</strain>
    </source>
</reference>
<dbReference type="HAMAP" id="MF_04109">
    <property type="entry name" value="ENDOLYSIN_LAMBDA"/>
    <property type="match status" value="1"/>
</dbReference>
<evidence type="ECO:0000313" key="1">
    <source>
        <dbReference type="EMBL" id="TDX21896.1"/>
    </source>
</evidence>
<dbReference type="OrthoDB" id="8660079at2"/>
<proteinExistence type="inferred from homology"/>
<dbReference type="CDD" id="cd00736">
    <property type="entry name" value="lambda_lys-like"/>
    <property type="match status" value="1"/>
</dbReference>
<dbReference type="RefSeq" id="WP_134021342.1">
    <property type="nucleotide sequence ID" value="NZ_SOEC01000032.1"/>
</dbReference>
<dbReference type="GO" id="GO:0003796">
    <property type="term" value="F:lysozyme activity"/>
    <property type="evidence" value="ECO:0007669"/>
    <property type="project" value="InterPro"/>
</dbReference>
<evidence type="ECO:0000313" key="2">
    <source>
        <dbReference type="Proteomes" id="UP000294489"/>
    </source>
</evidence>
<name>A0A4R8F8T3_9GAMM</name>
<dbReference type="EMBL" id="SOEC01000032">
    <property type="protein sequence ID" value="TDX21896.1"/>
    <property type="molecule type" value="Genomic_DNA"/>
</dbReference>
<protein>
    <submittedName>
        <fullName evidence="1">Muramidase (Phage lysozyme)</fullName>
    </submittedName>
</protein>
<gene>
    <name evidence="1" type="ORF">DFO67_13215</name>
</gene>
<dbReference type="InterPro" id="IPR034691">
    <property type="entry name" value="Endolysin_lambda_type"/>
</dbReference>
<dbReference type="Gene3D" id="1.10.530.10">
    <property type="match status" value="1"/>
</dbReference>
<comment type="caution">
    <text evidence="1">The sequence shown here is derived from an EMBL/GenBank/DDBJ whole genome shotgun (WGS) entry which is preliminary data.</text>
</comment>
<dbReference type="InterPro" id="IPR023346">
    <property type="entry name" value="Lysozyme-like_dom_sf"/>
</dbReference>
<dbReference type="GO" id="GO:0009253">
    <property type="term" value="P:peptidoglycan catabolic process"/>
    <property type="evidence" value="ECO:0007669"/>
    <property type="project" value="InterPro"/>
</dbReference>
<organism evidence="1 2">
    <name type="scientific">Modicisalibacter xianhensis</name>
    <dbReference type="NCBI Taxonomy" id="442341"/>
    <lineage>
        <taxon>Bacteria</taxon>
        <taxon>Pseudomonadati</taxon>
        <taxon>Pseudomonadota</taxon>
        <taxon>Gammaproteobacteria</taxon>
        <taxon>Oceanospirillales</taxon>
        <taxon>Halomonadaceae</taxon>
        <taxon>Modicisalibacter</taxon>
    </lineage>
</organism>
<accession>A0A4R8F8T3</accession>
<dbReference type="GO" id="GO:0044659">
    <property type="term" value="P:viral release from host cell by cytolysis"/>
    <property type="evidence" value="ECO:0007669"/>
    <property type="project" value="InterPro"/>
</dbReference>
<dbReference type="SUPFAM" id="SSF53955">
    <property type="entry name" value="Lysozyme-like"/>
    <property type="match status" value="1"/>
</dbReference>